<dbReference type="AlphaFoldDB" id="A0A2P6QX52"/>
<name>A0A2P6QX52_ROSCH</name>
<dbReference type="EMBL" id="PDCK01000042">
    <property type="protein sequence ID" value="PRQ38767.1"/>
    <property type="molecule type" value="Genomic_DNA"/>
</dbReference>
<evidence type="ECO:0000313" key="1">
    <source>
        <dbReference type="EMBL" id="PRQ38767.1"/>
    </source>
</evidence>
<evidence type="ECO:0000313" key="2">
    <source>
        <dbReference type="Proteomes" id="UP000238479"/>
    </source>
</evidence>
<dbReference type="Proteomes" id="UP000238479">
    <property type="component" value="Chromosome 4"/>
</dbReference>
<reference evidence="1 2" key="1">
    <citation type="journal article" date="2018" name="Nat. Genet.">
        <title>The Rosa genome provides new insights in the design of modern roses.</title>
        <authorList>
            <person name="Bendahmane M."/>
        </authorList>
    </citation>
    <scope>NUCLEOTIDE SEQUENCE [LARGE SCALE GENOMIC DNA]</scope>
    <source>
        <strain evidence="2">cv. Old Blush</strain>
    </source>
</reference>
<proteinExistence type="predicted"/>
<keyword evidence="2" id="KW-1185">Reference proteome</keyword>
<dbReference type="Gramene" id="PRQ38767">
    <property type="protein sequence ID" value="PRQ38767"/>
    <property type="gene ID" value="RchiOBHm_Chr4g0417591"/>
</dbReference>
<sequence>MSFQLWPSRSTSLSSTVSTTPTVGDNNNIFEIFWFSFKFNQNRPLQFCS</sequence>
<protein>
    <submittedName>
        <fullName evidence="1">Uncharacterized protein</fullName>
    </submittedName>
</protein>
<accession>A0A2P6QX52</accession>
<comment type="caution">
    <text evidence="1">The sequence shown here is derived from an EMBL/GenBank/DDBJ whole genome shotgun (WGS) entry which is preliminary data.</text>
</comment>
<organism evidence="1 2">
    <name type="scientific">Rosa chinensis</name>
    <name type="common">China rose</name>
    <dbReference type="NCBI Taxonomy" id="74649"/>
    <lineage>
        <taxon>Eukaryota</taxon>
        <taxon>Viridiplantae</taxon>
        <taxon>Streptophyta</taxon>
        <taxon>Embryophyta</taxon>
        <taxon>Tracheophyta</taxon>
        <taxon>Spermatophyta</taxon>
        <taxon>Magnoliopsida</taxon>
        <taxon>eudicotyledons</taxon>
        <taxon>Gunneridae</taxon>
        <taxon>Pentapetalae</taxon>
        <taxon>rosids</taxon>
        <taxon>fabids</taxon>
        <taxon>Rosales</taxon>
        <taxon>Rosaceae</taxon>
        <taxon>Rosoideae</taxon>
        <taxon>Rosoideae incertae sedis</taxon>
        <taxon>Rosa</taxon>
    </lineage>
</organism>
<gene>
    <name evidence="1" type="ORF">RchiOBHm_Chr4g0417591</name>
</gene>